<evidence type="ECO:0000313" key="2">
    <source>
        <dbReference type="EMBL" id="RCS47673.1"/>
    </source>
</evidence>
<sequence length="129" mass="14094">MRSAVILVMLSFFVVQVAGCGSGAALEYGDAAAHFNEDKLLEKGEPYLGEKIVVKGTVTKHDITDPENSKVYLGHSICCNFGDLKKMAENCNEGDSIFVMGILKRLEDGDILLEPAMKRDPKAEFNPVE</sequence>
<accession>A0A368KPT6</accession>
<dbReference type="OrthoDB" id="9802241at2"/>
<reference evidence="2 3" key="1">
    <citation type="submission" date="2018-07" db="EMBL/GenBank/DDBJ databases">
        <title>Comparative genomes isolates from brazilian mangrove.</title>
        <authorList>
            <person name="De Araujo J.E."/>
            <person name="Taketani R.G."/>
            <person name="Silva M.C.P."/>
            <person name="Lourenco M.V."/>
            <person name="Oliveira V.M."/>
            <person name="Andreote F.D."/>
        </authorList>
    </citation>
    <scope>NUCLEOTIDE SEQUENCE [LARGE SCALE GENOMIC DNA]</scope>
    <source>
        <strain evidence="2 3">HEX PRIS-MGV</strain>
    </source>
</reference>
<keyword evidence="1" id="KW-0732">Signal</keyword>
<dbReference type="Proteomes" id="UP000253562">
    <property type="component" value="Unassembled WGS sequence"/>
</dbReference>
<dbReference type="RefSeq" id="WP_114369400.1">
    <property type="nucleotide sequence ID" value="NZ_QPEX01000028.1"/>
</dbReference>
<evidence type="ECO:0000313" key="3">
    <source>
        <dbReference type="Proteomes" id="UP000253562"/>
    </source>
</evidence>
<protein>
    <submittedName>
        <fullName evidence="2">Uncharacterized protein</fullName>
    </submittedName>
</protein>
<comment type="caution">
    <text evidence="2">The sequence shown here is derived from an EMBL/GenBank/DDBJ whole genome shotgun (WGS) entry which is preliminary data.</text>
</comment>
<organism evidence="2 3">
    <name type="scientific">Bremerella cremea</name>
    <dbReference type="NCBI Taxonomy" id="1031537"/>
    <lineage>
        <taxon>Bacteria</taxon>
        <taxon>Pseudomonadati</taxon>
        <taxon>Planctomycetota</taxon>
        <taxon>Planctomycetia</taxon>
        <taxon>Pirellulales</taxon>
        <taxon>Pirellulaceae</taxon>
        <taxon>Bremerella</taxon>
    </lineage>
</organism>
<evidence type="ECO:0000256" key="1">
    <source>
        <dbReference type="SAM" id="SignalP"/>
    </source>
</evidence>
<gene>
    <name evidence="2" type="ORF">DTL42_14230</name>
</gene>
<dbReference type="EMBL" id="QPEX01000028">
    <property type="protein sequence ID" value="RCS47673.1"/>
    <property type="molecule type" value="Genomic_DNA"/>
</dbReference>
<name>A0A368KPT6_9BACT</name>
<proteinExistence type="predicted"/>
<feature type="chain" id="PRO_5016851511" evidence="1">
    <location>
        <begin position="18"/>
        <end position="129"/>
    </location>
</feature>
<feature type="signal peptide" evidence="1">
    <location>
        <begin position="1"/>
        <end position="17"/>
    </location>
</feature>
<dbReference type="AlphaFoldDB" id="A0A368KPT6"/>